<dbReference type="PANTHER" id="PTHR10491:SF4">
    <property type="entry name" value="METHIONINE ADENOSYLTRANSFERASE 2 SUBUNIT BETA"/>
    <property type="match status" value="1"/>
</dbReference>
<keyword evidence="6 8" id="KW-0560">Oxidoreductase</keyword>
<evidence type="ECO:0000256" key="3">
    <source>
        <dbReference type="ARBA" id="ARBA00012929"/>
    </source>
</evidence>
<dbReference type="Proteomes" id="UP000672097">
    <property type="component" value="Unassembled WGS sequence"/>
</dbReference>
<dbReference type="EMBL" id="JAGQDG010000001">
    <property type="protein sequence ID" value="MBQ0933694.1"/>
    <property type="molecule type" value="Genomic_DNA"/>
</dbReference>
<sequence>MFLLFGKAGQVGWELQRALAPLGELVALDHDSTELHGNFAQPEALAQTVRTVRPQLIVNAAAHTAVDKAESEPDLARAINATAPGVLAREAAALGATLVHYSTDYVFDGSGTHARDEQAATNPLSIYGATKLEGEQLVQASGCRHLIFRTSWVYAARGGNFAKTMLRLAAERDALNVIDDQIGAPTGAELLADVTAHAVQALAQRPDLFGLYHLVAGGETSWYAYARHVIEWARANGRPIKVAPEAIRPIPTSAYPTPAARPLNSRLSTAKLQQAFGLRLPAWEQGVERMLQELG</sequence>
<evidence type="ECO:0000259" key="7">
    <source>
        <dbReference type="Pfam" id="PF04321"/>
    </source>
</evidence>
<dbReference type="Pfam" id="PF04321">
    <property type="entry name" value="RmlD_sub_bind"/>
    <property type="match status" value="1"/>
</dbReference>
<comment type="pathway">
    <text evidence="1 6">Carbohydrate biosynthesis; dTDP-L-rhamnose biosynthesis.</text>
</comment>
<dbReference type="CDD" id="cd05254">
    <property type="entry name" value="dTDP_HR_like_SDR_e"/>
    <property type="match status" value="1"/>
</dbReference>
<comment type="cofactor">
    <cofactor evidence="6">
        <name>Mg(2+)</name>
        <dbReference type="ChEBI" id="CHEBI:18420"/>
    </cofactor>
    <text evidence="6">Binds 1 Mg(2+) ion per monomer.</text>
</comment>
<keyword evidence="6" id="KW-0521">NADP</keyword>
<reference evidence="8 9" key="1">
    <citation type="submission" date="2021-04" db="EMBL/GenBank/DDBJ databases">
        <title>The genome sequence of type strain Ideonella paludis KCTC 32238.</title>
        <authorList>
            <person name="Liu Y."/>
        </authorList>
    </citation>
    <scope>NUCLEOTIDE SEQUENCE [LARGE SCALE GENOMIC DNA]</scope>
    <source>
        <strain evidence="8 9">KCTC 32238</strain>
    </source>
</reference>
<evidence type="ECO:0000256" key="1">
    <source>
        <dbReference type="ARBA" id="ARBA00004781"/>
    </source>
</evidence>
<name>A0ABS5DRD3_9BURK</name>
<dbReference type="InterPro" id="IPR029903">
    <property type="entry name" value="RmlD-like-bd"/>
</dbReference>
<dbReference type="NCBIfam" id="TIGR01214">
    <property type="entry name" value="rmlD"/>
    <property type="match status" value="1"/>
</dbReference>
<dbReference type="SUPFAM" id="SSF51735">
    <property type="entry name" value="NAD(P)-binding Rossmann-fold domains"/>
    <property type="match status" value="1"/>
</dbReference>
<dbReference type="InterPro" id="IPR005913">
    <property type="entry name" value="dTDP_dehydrorham_reduct"/>
</dbReference>
<protein>
    <recommendedName>
        <fullName evidence="4 6">dTDP-4-dehydrorhamnose reductase</fullName>
        <ecNumber evidence="3 6">1.1.1.133</ecNumber>
    </recommendedName>
</protein>
<evidence type="ECO:0000313" key="8">
    <source>
        <dbReference type="EMBL" id="MBQ0933694.1"/>
    </source>
</evidence>
<gene>
    <name evidence="8" type="primary">rfbD</name>
    <name evidence="8" type="ORF">KAK11_00030</name>
</gene>
<comment type="function">
    <text evidence="6">Catalyzes the reduction of dTDP-6-deoxy-L-lyxo-4-hexulose to yield dTDP-L-rhamnose.</text>
</comment>
<proteinExistence type="inferred from homology"/>
<dbReference type="PANTHER" id="PTHR10491">
    <property type="entry name" value="DTDP-4-DEHYDRORHAMNOSE REDUCTASE"/>
    <property type="match status" value="1"/>
</dbReference>
<evidence type="ECO:0000313" key="9">
    <source>
        <dbReference type="Proteomes" id="UP000672097"/>
    </source>
</evidence>
<keyword evidence="9" id="KW-1185">Reference proteome</keyword>
<accession>A0ABS5DRD3</accession>
<evidence type="ECO:0000256" key="2">
    <source>
        <dbReference type="ARBA" id="ARBA00010944"/>
    </source>
</evidence>
<comment type="caution">
    <text evidence="8">The sequence shown here is derived from an EMBL/GenBank/DDBJ whole genome shotgun (WGS) entry which is preliminary data.</text>
</comment>
<comment type="similarity">
    <text evidence="2 6">Belongs to the dTDP-4-dehydrorhamnose reductase family.</text>
</comment>
<dbReference type="Gene3D" id="3.40.50.720">
    <property type="entry name" value="NAD(P)-binding Rossmann-like Domain"/>
    <property type="match status" value="1"/>
</dbReference>
<feature type="domain" description="RmlD-like substrate binding" evidence="7">
    <location>
        <begin position="3"/>
        <end position="294"/>
    </location>
</feature>
<dbReference type="NCBIfam" id="NF007440">
    <property type="entry name" value="PRK09987.1"/>
    <property type="match status" value="1"/>
</dbReference>
<evidence type="ECO:0000256" key="5">
    <source>
        <dbReference type="ARBA" id="ARBA00048200"/>
    </source>
</evidence>
<dbReference type="Gene3D" id="3.90.25.10">
    <property type="entry name" value="UDP-galactose 4-epimerase, domain 1"/>
    <property type="match status" value="1"/>
</dbReference>
<evidence type="ECO:0000256" key="6">
    <source>
        <dbReference type="RuleBase" id="RU364082"/>
    </source>
</evidence>
<evidence type="ECO:0000256" key="4">
    <source>
        <dbReference type="ARBA" id="ARBA00017099"/>
    </source>
</evidence>
<dbReference type="GO" id="GO:0008831">
    <property type="term" value="F:dTDP-4-dehydrorhamnose reductase activity"/>
    <property type="evidence" value="ECO:0007669"/>
    <property type="project" value="UniProtKB-EC"/>
</dbReference>
<dbReference type="EC" id="1.1.1.133" evidence="3 6"/>
<comment type="catalytic activity">
    <reaction evidence="5 6">
        <text>dTDP-beta-L-rhamnose + NADP(+) = dTDP-4-dehydro-beta-L-rhamnose + NADPH + H(+)</text>
        <dbReference type="Rhea" id="RHEA:21796"/>
        <dbReference type="ChEBI" id="CHEBI:15378"/>
        <dbReference type="ChEBI" id="CHEBI:57510"/>
        <dbReference type="ChEBI" id="CHEBI:57783"/>
        <dbReference type="ChEBI" id="CHEBI:58349"/>
        <dbReference type="ChEBI" id="CHEBI:62830"/>
        <dbReference type="EC" id="1.1.1.133"/>
    </reaction>
</comment>
<organism evidence="8 9">
    <name type="scientific">Ideonella paludis</name>
    <dbReference type="NCBI Taxonomy" id="1233411"/>
    <lineage>
        <taxon>Bacteria</taxon>
        <taxon>Pseudomonadati</taxon>
        <taxon>Pseudomonadota</taxon>
        <taxon>Betaproteobacteria</taxon>
        <taxon>Burkholderiales</taxon>
        <taxon>Sphaerotilaceae</taxon>
        <taxon>Ideonella</taxon>
    </lineage>
</organism>
<dbReference type="InterPro" id="IPR036291">
    <property type="entry name" value="NAD(P)-bd_dom_sf"/>
</dbReference>